<evidence type="ECO:0000313" key="1">
    <source>
        <dbReference type="EMBL" id="GAA2356216.1"/>
    </source>
</evidence>
<dbReference type="InterPro" id="IPR017517">
    <property type="entry name" value="Maleyloyr_isom"/>
</dbReference>
<dbReference type="NCBIfam" id="TIGR03085">
    <property type="entry name" value="TIGR03085 family metal-binding protein"/>
    <property type="match status" value="1"/>
</dbReference>
<name>A0ABN3GMX5_9PSEU</name>
<dbReference type="SUPFAM" id="SSF109854">
    <property type="entry name" value="DinB/YfiT-like putative metalloenzymes"/>
    <property type="match status" value="1"/>
</dbReference>
<sequence>MGRMGVAGDERQLLCQLFEQVGPDAPTLCGDWRTRDLAVHLVVRERRPDALAGKLIKALSDRGEQAEQELRELPWGELVDRVRQGPPKWNPMSLGGVDEAVNAAEFYVHHEDVRRATSGWQPRPADQAREEALWKSLGRVAKVFYSRSPVGVVLRRTDGTEIAAKRGPRTVRIMGEPSELIMYAFGRKEANVTFDGNEADILAMEDLRRSF</sequence>
<dbReference type="NCBIfam" id="TIGR03083">
    <property type="entry name" value="maleylpyruvate isomerase family mycothiol-dependent enzyme"/>
    <property type="match status" value="1"/>
</dbReference>
<dbReference type="Proteomes" id="UP001501218">
    <property type="component" value="Unassembled WGS sequence"/>
</dbReference>
<dbReference type="InterPro" id="IPR017519">
    <property type="entry name" value="CHP03085"/>
</dbReference>
<gene>
    <name evidence="1" type="ORF">GCM10009854_37900</name>
</gene>
<proteinExistence type="predicted"/>
<comment type="caution">
    <text evidence="1">The sequence shown here is derived from an EMBL/GenBank/DDBJ whole genome shotgun (WGS) entry which is preliminary data.</text>
</comment>
<accession>A0ABN3GMX5</accession>
<reference evidence="1 2" key="1">
    <citation type="journal article" date="2019" name="Int. J. Syst. Evol. Microbiol.">
        <title>The Global Catalogue of Microorganisms (GCM) 10K type strain sequencing project: providing services to taxonomists for standard genome sequencing and annotation.</title>
        <authorList>
            <consortium name="The Broad Institute Genomics Platform"/>
            <consortium name="The Broad Institute Genome Sequencing Center for Infectious Disease"/>
            <person name="Wu L."/>
            <person name="Ma J."/>
        </authorList>
    </citation>
    <scope>NUCLEOTIDE SEQUENCE [LARGE SCALE GENOMIC DNA]</scope>
    <source>
        <strain evidence="1 2">JCM 16221</strain>
    </source>
</reference>
<evidence type="ECO:0000313" key="2">
    <source>
        <dbReference type="Proteomes" id="UP001501218"/>
    </source>
</evidence>
<organism evidence="1 2">
    <name type="scientific">Saccharopolyspora halophila</name>
    <dbReference type="NCBI Taxonomy" id="405551"/>
    <lineage>
        <taxon>Bacteria</taxon>
        <taxon>Bacillati</taxon>
        <taxon>Actinomycetota</taxon>
        <taxon>Actinomycetes</taxon>
        <taxon>Pseudonocardiales</taxon>
        <taxon>Pseudonocardiaceae</taxon>
        <taxon>Saccharopolyspora</taxon>
    </lineage>
</organism>
<dbReference type="EMBL" id="BAAARA010000015">
    <property type="protein sequence ID" value="GAA2356216.1"/>
    <property type="molecule type" value="Genomic_DNA"/>
</dbReference>
<protein>
    <submittedName>
        <fullName evidence="1">TIGR03085 family metal-binding protein</fullName>
    </submittedName>
</protein>
<dbReference type="InterPro" id="IPR034660">
    <property type="entry name" value="DinB/YfiT-like"/>
</dbReference>
<keyword evidence="2" id="KW-1185">Reference proteome</keyword>